<keyword evidence="3" id="KW-1185">Reference proteome</keyword>
<gene>
    <name evidence="2" type="ORF">BaRGS_00036749</name>
</gene>
<reference evidence="2 3" key="1">
    <citation type="journal article" date="2023" name="Sci. Data">
        <title>Genome assembly of the Korean intertidal mud-creeper Batillaria attramentaria.</title>
        <authorList>
            <person name="Patra A.K."/>
            <person name="Ho P.T."/>
            <person name="Jun S."/>
            <person name="Lee S.J."/>
            <person name="Kim Y."/>
            <person name="Won Y.J."/>
        </authorList>
    </citation>
    <scope>NUCLEOTIDE SEQUENCE [LARGE SCALE GENOMIC DNA]</scope>
    <source>
        <strain evidence="2">Wonlab-2016</strain>
    </source>
</reference>
<organism evidence="2 3">
    <name type="scientific">Batillaria attramentaria</name>
    <dbReference type="NCBI Taxonomy" id="370345"/>
    <lineage>
        <taxon>Eukaryota</taxon>
        <taxon>Metazoa</taxon>
        <taxon>Spiralia</taxon>
        <taxon>Lophotrochozoa</taxon>
        <taxon>Mollusca</taxon>
        <taxon>Gastropoda</taxon>
        <taxon>Caenogastropoda</taxon>
        <taxon>Sorbeoconcha</taxon>
        <taxon>Cerithioidea</taxon>
        <taxon>Batillariidae</taxon>
        <taxon>Batillaria</taxon>
    </lineage>
</organism>
<dbReference type="Proteomes" id="UP001519460">
    <property type="component" value="Unassembled WGS sequence"/>
</dbReference>
<evidence type="ECO:0000256" key="1">
    <source>
        <dbReference type="SAM" id="MobiDB-lite"/>
    </source>
</evidence>
<evidence type="ECO:0000313" key="2">
    <source>
        <dbReference type="EMBL" id="KAK7468005.1"/>
    </source>
</evidence>
<comment type="caution">
    <text evidence="2">The sequence shown here is derived from an EMBL/GenBank/DDBJ whole genome shotgun (WGS) entry which is preliminary data.</text>
</comment>
<dbReference type="AlphaFoldDB" id="A0ABD0JAM8"/>
<accession>A0ABD0JAM8</accession>
<name>A0ABD0JAM8_9CAEN</name>
<protein>
    <submittedName>
        <fullName evidence="2">Uncharacterized protein</fullName>
    </submittedName>
</protein>
<evidence type="ECO:0000313" key="3">
    <source>
        <dbReference type="Proteomes" id="UP001519460"/>
    </source>
</evidence>
<feature type="region of interest" description="Disordered" evidence="1">
    <location>
        <begin position="104"/>
        <end position="124"/>
    </location>
</feature>
<dbReference type="EMBL" id="JACVVK020000526">
    <property type="protein sequence ID" value="KAK7468005.1"/>
    <property type="molecule type" value="Genomic_DNA"/>
</dbReference>
<feature type="compositionally biased region" description="Polar residues" evidence="1">
    <location>
        <begin position="112"/>
        <end position="124"/>
    </location>
</feature>
<proteinExistence type="predicted"/>
<sequence length="124" mass="13266">MFGEKRCTLAKELCACGLFCGILRFDRVWFQPSEYPVRTCSCGLTEVAGLIARCAVEAAGDVLVSDCRPEGLSRIAPRIPFIHDPVLSGSGALLPQHATSPVLRGSERQKMDTWNSGVPASTGG</sequence>